<accession>A0A6G1DCU3</accession>
<evidence type="ECO:0000256" key="1">
    <source>
        <dbReference type="SAM" id="MobiDB-lite"/>
    </source>
</evidence>
<dbReference type="EMBL" id="SPHZ02000006">
    <property type="protein sequence ID" value="KAF0910307.1"/>
    <property type="molecule type" value="Genomic_DNA"/>
</dbReference>
<name>A0A6G1DCU3_9ORYZ</name>
<evidence type="ECO:0000313" key="2">
    <source>
        <dbReference type="EMBL" id="KAF0910307.1"/>
    </source>
</evidence>
<keyword evidence="3" id="KW-1185">Reference proteome</keyword>
<proteinExistence type="predicted"/>
<sequence length="161" mass="17185">MAAKLASATPPTPCHSPSSSPLLSCHSSLPRQGPTEELGLDATPLARRRTAPASARPDHDPRSVVPQPPPLVAHPGTDEGLAPEQWSKEEKPELGAVRRHQPLPLGEPFACLHPSLLRCSTKPQRRTTPTPRVLLLAADPKLSEPGDLAKAIVGSFPPYHL</sequence>
<feature type="region of interest" description="Disordered" evidence="1">
    <location>
        <begin position="1"/>
        <end position="94"/>
    </location>
</feature>
<comment type="caution">
    <text evidence="2">The sequence shown here is derived from an EMBL/GenBank/DDBJ whole genome shotgun (WGS) entry which is preliminary data.</text>
</comment>
<reference evidence="2 3" key="1">
    <citation type="submission" date="2019-11" db="EMBL/GenBank/DDBJ databases">
        <title>Whole genome sequence of Oryza granulata.</title>
        <authorList>
            <person name="Li W."/>
        </authorList>
    </citation>
    <scope>NUCLEOTIDE SEQUENCE [LARGE SCALE GENOMIC DNA]</scope>
    <source>
        <strain evidence="3">cv. Menghai</strain>
        <tissue evidence="2">Leaf</tissue>
    </source>
</reference>
<feature type="compositionally biased region" description="Low complexity" evidence="1">
    <location>
        <begin position="15"/>
        <end position="30"/>
    </location>
</feature>
<evidence type="ECO:0000313" key="3">
    <source>
        <dbReference type="Proteomes" id="UP000479710"/>
    </source>
</evidence>
<protein>
    <submittedName>
        <fullName evidence="2">Uncharacterized protein</fullName>
    </submittedName>
</protein>
<organism evidence="2 3">
    <name type="scientific">Oryza meyeriana var. granulata</name>
    <dbReference type="NCBI Taxonomy" id="110450"/>
    <lineage>
        <taxon>Eukaryota</taxon>
        <taxon>Viridiplantae</taxon>
        <taxon>Streptophyta</taxon>
        <taxon>Embryophyta</taxon>
        <taxon>Tracheophyta</taxon>
        <taxon>Spermatophyta</taxon>
        <taxon>Magnoliopsida</taxon>
        <taxon>Liliopsida</taxon>
        <taxon>Poales</taxon>
        <taxon>Poaceae</taxon>
        <taxon>BOP clade</taxon>
        <taxon>Oryzoideae</taxon>
        <taxon>Oryzeae</taxon>
        <taxon>Oryzinae</taxon>
        <taxon>Oryza</taxon>
        <taxon>Oryza meyeriana</taxon>
    </lineage>
</organism>
<dbReference type="Proteomes" id="UP000479710">
    <property type="component" value="Unassembled WGS sequence"/>
</dbReference>
<gene>
    <name evidence="2" type="ORF">E2562_001490</name>
</gene>
<feature type="compositionally biased region" description="Low complexity" evidence="1">
    <location>
        <begin position="40"/>
        <end position="55"/>
    </location>
</feature>
<dbReference type="AlphaFoldDB" id="A0A6G1DCU3"/>